<keyword evidence="2" id="KW-1185">Reference proteome</keyword>
<dbReference type="RefSeq" id="XP_067767722.1">
    <property type="nucleotide sequence ID" value="XM_067904240.1"/>
</dbReference>
<dbReference type="Proteomes" id="UP000018208">
    <property type="component" value="Unassembled WGS sequence"/>
</dbReference>
<dbReference type="EMBL" id="AUWU02000001">
    <property type="protein sequence ID" value="KAH0576949.1"/>
    <property type="molecule type" value="Genomic_DNA"/>
</dbReference>
<accession>A0A9P8S170</accession>
<evidence type="ECO:0000313" key="1">
    <source>
        <dbReference type="EMBL" id="KAH0576949.1"/>
    </source>
</evidence>
<dbReference type="AlphaFoldDB" id="A0A9P8S170"/>
<gene>
    <name evidence="1" type="ORF">SS50377_20295</name>
</gene>
<proteinExistence type="predicted"/>
<reference evidence="1 2" key="1">
    <citation type="journal article" date="2014" name="PLoS Genet.">
        <title>The Genome of Spironucleus salmonicida Highlights a Fish Pathogen Adapted to Fluctuating Environments.</title>
        <authorList>
            <person name="Xu F."/>
            <person name="Jerlstrom-Hultqvist J."/>
            <person name="Einarsson E."/>
            <person name="Astvaldsson A."/>
            <person name="Svard S.G."/>
            <person name="Andersson J.O."/>
        </authorList>
    </citation>
    <scope>NUCLEOTIDE SEQUENCE [LARGE SCALE GENOMIC DNA]</scope>
    <source>
        <strain evidence="1 2">ATCC 50377</strain>
    </source>
</reference>
<organism evidence="1 2">
    <name type="scientific">Spironucleus salmonicida</name>
    <dbReference type="NCBI Taxonomy" id="348837"/>
    <lineage>
        <taxon>Eukaryota</taxon>
        <taxon>Metamonada</taxon>
        <taxon>Diplomonadida</taxon>
        <taxon>Hexamitidae</taxon>
        <taxon>Hexamitinae</taxon>
        <taxon>Spironucleus</taxon>
    </lineage>
</organism>
<sequence>MYNKHSNKLHNLNFLSKSTTLRLLRKCNNYLHYIPFTLNLIFSHFQVPINSQNELAYSIFESFIAVNYFFAPFKISSKLYHSCQKTVRFAQIQYE</sequence>
<comment type="caution">
    <text evidence="1">The sequence shown here is derived from an EMBL/GenBank/DDBJ whole genome shotgun (WGS) entry which is preliminary data.</text>
</comment>
<dbReference type="KEGG" id="ssao:94294318"/>
<dbReference type="GeneID" id="94294318"/>
<name>A0A9P8S170_9EUKA</name>
<evidence type="ECO:0000313" key="2">
    <source>
        <dbReference type="Proteomes" id="UP000018208"/>
    </source>
</evidence>
<protein>
    <submittedName>
        <fullName evidence="1">Uncharacterized protein</fullName>
    </submittedName>
</protein>